<evidence type="ECO:0000256" key="4">
    <source>
        <dbReference type="ARBA" id="ARBA00022801"/>
    </source>
</evidence>
<evidence type="ECO:0000256" key="2">
    <source>
        <dbReference type="ARBA" id="ARBA00019841"/>
    </source>
</evidence>
<dbReference type="InterPro" id="IPR038763">
    <property type="entry name" value="DHH_sf"/>
</dbReference>
<dbReference type="NCBIfam" id="TIGR00644">
    <property type="entry name" value="recJ"/>
    <property type="match status" value="1"/>
</dbReference>
<dbReference type="GO" id="GO:0006281">
    <property type="term" value="P:DNA repair"/>
    <property type="evidence" value="ECO:0007669"/>
    <property type="project" value="InterPro"/>
</dbReference>
<evidence type="ECO:0000313" key="9">
    <source>
        <dbReference type="EMBL" id="SHI36349.1"/>
    </source>
</evidence>
<dbReference type="InterPro" id="IPR003156">
    <property type="entry name" value="DHHA1_dom"/>
</dbReference>
<dbReference type="Proteomes" id="UP000322917">
    <property type="component" value="Unassembled WGS sequence"/>
</dbReference>
<gene>
    <name evidence="9" type="ORF">SAMN02745170_00174</name>
</gene>
<dbReference type="InterPro" id="IPR001667">
    <property type="entry name" value="DDH_dom"/>
</dbReference>
<dbReference type="SUPFAM" id="SSF64182">
    <property type="entry name" value="DHH phosphoesterases"/>
    <property type="match status" value="1"/>
</dbReference>
<feature type="domain" description="DHHA1" evidence="7">
    <location>
        <begin position="347"/>
        <end position="437"/>
    </location>
</feature>
<reference evidence="9 10" key="1">
    <citation type="submission" date="2016-11" db="EMBL/GenBank/DDBJ databases">
        <authorList>
            <person name="Varghese N."/>
            <person name="Submissions S."/>
        </authorList>
    </citation>
    <scope>NUCLEOTIDE SEQUENCE [LARGE SCALE GENOMIC DNA]</scope>
    <source>
        <strain evidence="9 10">DSM 15287</strain>
    </source>
</reference>
<dbReference type="OrthoDB" id="9809852at2"/>
<evidence type="ECO:0000313" key="10">
    <source>
        <dbReference type="Proteomes" id="UP000322917"/>
    </source>
</evidence>
<keyword evidence="4" id="KW-0378">Hydrolase</keyword>
<evidence type="ECO:0000259" key="7">
    <source>
        <dbReference type="Pfam" id="PF02272"/>
    </source>
</evidence>
<evidence type="ECO:0000259" key="6">
    <source>
        <dbReference type="Pfam" id="PF01368"/>
    </source>
</evidence>
<dbReference type="RefSeq" id="WP_149733111.1">
    <property type="nucleotide sequence ID" value="NZ_FQZD01000004.1"/>
</dbReference>
<comment type="similarity">
    <text evidence="1">Belongs to the RecJ family.</text>
</comment>
<dbReference type="InterPro" id="IPR041122">
    <property type="entry name" value="RecJ_OB"/>
</dbReference>
<evidence type="ECO:0000256" key="1">
    <source>
        <dbReference type="ARBA" id="ARBA00005915"/>
    </source>
</evidence>
<dbReference type="InterPro" id="IPR051673">
    <property type="entry name" value="SSDNA_exonuclease_RecJ"/>
</dbReference>
<keyword evidence="3" id="KW-0540">Nuclease</keyword>
<keyword evidence="10" id="KW-1185">Reference proteome</keyword>
<dbReference type="EMBL" id="FQZD01000004">
    <property type="protein sequence ID" value="SHI36349.1"/>
    <property type="molecule type" value="Genomic_DNA"/>
</dbReference>
<dbReference type="Gene3D" id="3.40.50.300">
    <property type="entry name" value="P-loop containing nucleotide triphosphate hydrolases"/>
    <property type="match status" value="1"/>
</dbReference>
<feature type="domain" description="DDH" evidence="6">
    <location>
        <begin position="82"/>
        <end position="230"/>
    </location>
</feature>
<proteinExistence type="inferred from homology"/>
<dbReference type="Pfam" id="PF17768">
    <property type="entry name" value="RecJ_OB"/>
    <property type="match status" value="1"/>
</dbReference>
<protein>
    <recommendedName>
        <fullName evidence="2">Single-stranded-DNA-specific exonuclease RecJ</fullName>
    </recommendedName>
</protein>
<dbReference type="Pfam" id="PF02272">
    <property type="entry name" value="DHHA1"/>
    <property type="match status" value="1"/>
</dbReference>
<dbReference type="PANTHER" id="PTHR30255:SF2">
    <property type="entry name" value="SINGLE-STRANDED-DNA-SPECIFIC EXONUCLEASE RECJ"/>
    <property type="match status" value="1"/>
</dbReference>
<name>A0A1M6AIK8_9FIRM</name>
<dbReference type="AlphaFoldDB" id="A0A1M6AIK8"/>
<dbReference type="PANTHER" id="PTHR30255">
    <property type="entry name" value="SINGLE-STRANDED-DNA-SPECIFIC EXONUCLEASE RECJ"/>
    <property type="match status" value="1"/>
</dbReference>
<dbReference type="Pfam" id="PF01368">
    <property type="entry name" value="DHH"/>
    <property type="match status" value="1"/>
</dbReference>
<keyword evidence="5 9" id="KW-0269">Exonuclease</keyword>
<dbReference type="InterPro" id="IPR027417">
    <property type="entry name" value="P-loop_NTPase"/>
</dbReference>
<dbReference type="SUPFAM" id="SSF52540">
    <property type="entry name" value="P-loop containing nucleoside triphosphate hydrolases"/>
    <property type="match status" value="1"/>
</dbReference>
<evidence type="ECO:0000256" key="5">
    <source>
        <dbReference type="ARBA" id="ARBA00022839"/>
    </source>
</evidence>
<dbReference type="Gene3D" id="3.90.1640.30">
    <property type="match status" value="1"/>
</dbReference>
<dbReference type="Gene3D" id="3.10.310.30">
    <property type="match status" value="1"/>
</dbReference>
<dbReference type="GO" id="GO:0008409">
    <property type="term" value="F:5'-3' exonuclease activity"/>
    <property type="evidence" value="ECO:0007669"/>
    <property type="project" value="InterPro"/>
</dbReference>
<dbReference type="GO" id="GO:0006310">
    <property type="term" value="P:DNA recombination"/>
    <property type="evidence" value="ECO:0007669"/>
    <property type="project" value="InterPro"/>
</dbReference>
<dbReference type="GO" id="GO:0003676">
    <property type="term" value="F:nucleic acid binding"/>
    <property type="evidence" value="ECO:0007669"/>
    <property type="project" value="InterPro"/>
</dbReference>
<feature type="domain" description="RecJ OB" evidence="8">
    <location>
        <begin position="452"/>
        <end position="554"/>
    </location>
</feature>
<accession>A0A1M6AIK8</accession>
<evidence type="ECO:0000256" key="3">
    <source>
        <dbReference type="ARBA" id="ARBA00022722"/>
    </source>
</evidence>
<organism evidence="9 10">
    <name type="scientific">Propionispora hippei DSM 15287</name>
    <dbReference type="NCBI Taxonomy" id="1123003"/>
    <lineage>
        <taxon>Bacteria</taxon>
        <taxon>Bacillati</taxon>
        <taxon>Bacillota</taxon>
        <taxon>Negativicutes</taxon>
        <taxon>Selenomonadales</taxon>
        <taxon>Sporomusaceae</taxon>
        <taxon>Propionispora</taxon>
    </lineage>
</organism>
<sequence length="842" mass="93161">MSRICRRWNPIQPRPDIQSRLSAALGISRITAQILLNRGLDNIEEARAFLYGAKEALHDPHQLEDMDRAVQRIKAALDNKQKITIYGDYDVDGITATALFYRTLRRLGGEVGYYIPDRQSEGYGVHAAALERLYEQGTGLIVTVDCGISAAAEVGGMQERVDIIVTDHHQPPEKLPPAYAVINPKRPDCGYPEKQLAGVGVAYKVCQALWRQQQGEDSLLNCLDLVALGTVADVVSLLGENRILVKAGLAEMAKGTNTGLRALMNTCKLLPEQLEADKVGFVLAPRINAAGRVGKADLAVELLITEDEMRAQEIAALLENENTVRKNIEKQILEEAGQAAGQCSDQVMVLAGHWHPGIIGIVASRLVDTYYRPVIMIAFQDGQGRGSCRSVAGFDIYQALQQCADLLLHFGGHSQAAGFSILPENLEAFRQRLNDIAGKMLPPEALIPELQIDALVSLTEVDFSLVEELKRLAPYGMGNAAPLLACENLEVSQARAIGQEGRHLKMRVQQKKCGSDVIAWQLGSLAPVIGNRVDVAFVPEINEWNGARNLQLKALDVRPAVKEKENHAIIKSSNHHLELHDYRNAANKLEHILAVLATGEKTVIYVNTAIQAGELIGQLTRAVDGRFAVDWYSQQCTVERRETIESRWRNGEMQAVVLVANVCVDIALPAVRHVVFYHAVLNKKEFSEQCSKLERDVDGFRLHLVFGKNDIGQTGSLLKSSLPDRAITGYVYLLLRSETEQDRPLDITTRTIKEMIFKKHNIVITEDGVAAALQILTELKLLKVLNGQDGCWRLVLSKPPGHKLDIEQSLTFRAGQEKLEEFSRFARQVMEATANEILTWIA</sequence>
<evidence type="ECO:0000259" key="8">
    <source>
        <dbReference type="Pfam" id="PF17768"/>
    </source>
</evidence>
<dbReference type="InterPro" id="IPR004610">
    <property type="entry name" value="RecJ"/>
</dbReference>